<dbReference type="PANTHER" id="PTHR11161:SF0">
    <property type="entry name" value="O-ACYLTRANSFERASE LIKE PROTEIN"/>
    <property type="match status" value="1"/>
</dbReference>
<proteinExistence type="predicted"/>
<name>A0AAV8YR16_9CUCU</name>
<dbReference type="InterPro" id="IPR052728">
    <property type="entry name" value="O2_lipid_transport_reg"/>
</dbReference>
<evidence type="ECO:0000313" key="3">
    <source>
        <dbReference type="EMBL" id="KAJ8953084.1"/>
    </source>
</evidence>
<dbReference type="EMBL" id="JAPWTK010000061">
    <property type="protein sequence ID" value="KAJ8953084.1"/>
    <property type="molecule type" value="Genomic_DNA"/>
</dbReference>
<dbReference type="Pfam" id="PF20146">
    <property type="entry name" value="NRF"/>
    <property type="match status" value="1"/>
</dbReference>
<keyword evidence="1" id="KW-0732">Signal</keyword>
<dbReference type="SMART" id="SM00703">
    <property type="entry name" value="NRF"/>
    <property type="match status" value="1"/>
</dbReference>
<feature type="signal peptide" evidence="1">
    <location>
        <begin position="1"/>
        <end position="24"/>
    </location>
</feature>
<gene>
    <name evidence="3" type="ORF">NQ318_013426</name>
</gene>
<evidence type="ECO:0000256" key="1">
    <source>
        <dbReference type="SAM" id="SignalP"/>
    </source>
</evidence>
<sequence>MKVIWVCLILAVLVSSSLESSSDSDQDYQEDSTLFAYPLLIFDFLKGRAEEILEEVGGNTECAKDLRLLVQDAIFREKWAIRNSNLRSDLKYPITLFPVLDASGKLPSGLLYGNYHVIGNFDECIEIREEKDDHVIDGKYCSVSVAPSAHFRTDLTDLLDSVAPKVDSIVKPFVPITRMDAEKLILAVRARPPLCDQQSKQYHNRDVTNKLGREMTFPTHAMRISLSERSLTEEAKTARRDAISTRKEEEAENLQLERASQIRGFNVTYQAADVIRLFKMTYGLCIPKSCSISYLQNIWDYAEHTFGIPFHIHFLDVLCAYKDMMKKKYRNNYLIAFSLYTNSKKLFSCNKLSEDDGNLQCINGIRVLSMLWIVFGHRMLFNSMMGSVNSIYALKVGTVGFTYTG</sequence>
<dbReference type="PANTHER" id="PTHR11161">
    <property type="entry name" value="O-ACYLTRANSFERASE"/>
    <property type="match status" value="1"/>
</dbReference>
<feature type="domain" description="Nose resistant-to-fluoxetine protein N-terminal" evidence="2">
    <location>
        <begin position="59"/>
        <end position="321"/>
    </location>
</feature>
<protein>
    <recommendedName>
        <fullName evidence="2">Nose resistant-to-fluoxetine protein N-terminal domain-containing protein</fullName>
    </recommendedName>
</protein>
<keyword evidence="4" id="KW-1185">Reference proteome</keyword>
<organism evidence="3 4">
    <name type="scientific">Aromia moschata</name>
    <dbReference type="NCBI Taxonomy" id="1265417"/>
    <lineage>
        <taxon>Eukaryota</taxon>
        <taxon>Metazoa</taxon>
        <taxon>Ecdysozoa</taxon>
        <taxon>Arthropoda</taxon>
        <taxon>Hexapoda</taxon>
        <taxon>Insecta</taxon>
        <taxon>Pterygota</taxon>
        <taxon>Neoptera</taxon>
        <taxon>Endopterygota</taxon>
        <taxon>Coleoptera</taxon>
        <taxon>Polyphaga</taxon>
        <taxon>Cucujiformia</taxon>
        <taxon>Chrysomeloidea</taxon>
        <taxon>Cerambycidae</taxon>
        <taxon>Cerambycinae</taxon>
        <taxon>Callichromatini</taxon>
        <taxon>Aromia</taxon>
    </lineage>
</organism>
<reference evidence="3" key="1">
    <citation type="journal article" date="2023" name="Insect Mol. Biol.">
        <title>Genome sequencing provides insights into the evolution of gene families encoding plant cell wall-degrading enzymes in longhorned beetles.</title>
        <authorList>
            <person name="Shin N.R."/>
            <person name="Okamura Y."/>
            <person name="Kirsch R."/>
            <person name="Pauchet Y."/>
        </authorList>
    </citation>
    <scope>NUCLEOTIDE SEQUENCE</scope>
    <source>
        <strain evidence="3">AMC_N1</strain>
    </source>
</reference>
<dbReference type="Proteomes" id="UP001162162">
    <property type="component" value="Unassembled WGS sequence"/>
</dbReference>
<accession>A0AAV8YR16</accession>
<dbReference type="InterPro" id="IPR006621">
    <property type="entry name" value="Nose-resist-to-fluoxetine_N"/>
</dbReference>
<dbReference type="AlphaFoldDB" id="A0AAV8YR16"/>
<evidence type="ECO:0000259" key="2">
    <source>
        <dbReference type="SMART" id="SM00703"/>
    </source>
</evidence>
<comment type="caution">
    <text evidence="3">The sequence shown here is derived from an EMBL/GenBank/DDBJ whole genome shotgun (WGS) entry which is preliminary data.</text>
</comment>
<evidence type="ECO:0000313" key="4">
    <source>
        <dbReference type="Proteomes" id="UP001162162"/>
    </source>
</evidence>
<feature type="chain" id="PRO_5043798869" description="Nose resistant-to-fluoxetine protein N-terminal domain-containing protein" evidence="1">
    <location>
        <begin position="25"/>
        <end position="405"/>
    </location>
</feature>